<dbReference type="Proteomes" id="UP001049176">
    <property type="component" value="Chromosome 5"/>
</dbReference>
<dbReference type="KEGG" id="more:E1B28_008364"/>
<feature type="region of interest" description="Disordered" evidence="1">
    <location>
        <begin position="1"/>
        <end position="28"/>
    </location>
</feature>
<feature type="region of interest" description="Disordered" evidence="1">
    <location>
        <begin position="475"/>
        <end position="496"/>
    </location>
</feature>
<evidence type="ECO:0000256" key="1">
    <source>
        <dbReference type="SAM" id="MobiDB-lite"/>
    </source>
</evidence>
<comment type="caution">
    <text evidence="2">The sequence shown here is derived from an EMBL/GenBank/DDBJ whole genome shotgun (WGS) entry which is preliminary data.</text>
</comment>
<name>A0A9P7RYW9_9AGAR</name>
<protein>
    <submittedName>
        <fullName evidence="2">Uncharacterized protein</fullName>
    </submittedName>
</protein>
<reference evidence="2" key="1">
    <citation type="journal article" date="2021" name="Genome Biol. Evol.">
        <title>The assembled and annotated genome of the fairy-ring fungus Marasmius oreades.</title>
        <authorList>
            <person name="Hiltunen M."/>
            <person name="Ament-Velasquez S.L."/>
            <person name="Johannesson H."/>
        </authorList>
    </citation>
    <scope>NUCLEOTIDE SEQUENCE</scope>
    <source>
        <strain evidence="2">03SP1</strain>
    </source>
</reference>
<proteinExistence type="predicted"/>
<dbReference type="RefSeq" id="XP_043008445.1">
    <property type="nucleotide sequence ID" value="XM_043153161.1"/>
</dbReference>
<dbReference type="OrthoDB" id="3351042at2759"/>
<sequence>MATAPKTGAVSALGPIDPTSVIDPHENEEKEKAAPWIVRKLVGSMTGRIVMSSYESLRAAGTGVICLSPWGDSSPLTLPCIRFRDIVVHTVIAATGGVAAIASPVMGPVSDVVVSSLGDTILVHLTLYAGFDLSTKAANDLLFEHPIKHVIPIHSSRLETTHVKVLVITLKFKATVEDAKLGFFRSSVHKDADLFAAVKDYLAVEKGWFNPYLFASARRPIIPRSMKADIVFCHSPFLQGDYRVGETLLNESASIITLCVAPAVPDREKPSTGSGPPEEPSSTGSKFNLENIKSNLKLPSLTNRFARSRSPSPAPADTEDPKPSSESETKPSLTPLPPPPTPRRLVILVVGIKPHRKLWTTSARPEESVIQYILLNGCPSVVVPVKVGAPLIAWDTLTLEQLWNVELPAQDDQESKSRQFEGIVRVLFEFLDLCIDWDRVTHVGGEEETPTEDVKKDDVRAALALLVAAAVRSRDSKEAKKELDKERSGIAMWRIP</sequence>
<dbReference type="EMBL" id="CM032185">
    <property type="protein sequence ID" value="KAG7091975.1"/>
    <property type="molecule type" value="Genomic_DNA"/>
</dbReference>
<evidence type="ECO:0000313" key="3">
    <source>
        <dbReference type="Proteomes" id="UP001049176"/>
    </source>
</evidence>
<gene>
    <name evidence="2" type="ORF">E1B28_008364</name>
</gene>
<keyword evidence="3" id="KW-1185">Reference proteome</keyword>
<feature type="region of interest" description="Disordered" evidence="1">
    <location>
        <begin position="303"/>
        <end position="340"/>
    </location>
</feature>
<feature type="compositionally biased region" description="Basic and acidic residues" evidence="1">
    <location>
        <begin position="319"/>
        <end position="329"/>
    </location>
</feature>
<accession>A0A9P7RYW9</accession>
<feature type="compositionally biased region" description="Low complexity" evidence="1">
    <location>
        <begin position="271"/>
        <end position="286"/>
    </location>
</feature>
<dbReference type="AlphaFoldDB" id="A0A9P7RYW9"/>
<feature type="compositionally biased region" description="Basic and acidic residues" evidence="1">
    <location>
        <begin position="475"/>
        <end position="488"/>
    </location>
</feature>
<dbReference type="GeneID" id="66077440"/>
<organism evidence="2 3">
    <name type="scientific">Marasmius oreades</name>
    <name type="common">fairy-ring Marasmius</name>
    <dbReference type="NCBI Taxonomy" id="181124"/>
    <lineage>
        <taxon>Eukaryota</taxon>
        <taxon>Fungi</taxon>
        <taxon>Dikarya</taxon>
        <taxon>Basidiomycota</taxon>
        <taxon>Agaricomycotina</taxon>
        <taxon>Agaricomycetes</taxon>
        <taxon>Agaricomycetidae</taxon>
        <taxon>Agaricales</taxon>
        <taxon>Marasmiineae</taxon>
        <taxon>Marasmiaceae</taxon>
        <taxon>Marasmius</taxon>
    </lineage>
</organism>
<evidence type="ECO:0000313" key="2">
    <source>
        <dbReference type="EMBL" id="KAG7091975.1"/>
    </source>
</evidence>
<feature type="region of interest" description="Disordered" evidence="1">
    <location>
        <begin position="265"/>
        <end position="289"/>
    </location>
</feature>